<dbReference type="RefSeq" id="WP_248008968.1">
    <property type="nucleotide sequence ID" value="NZ_JAJHVV010000006.1"/>
</dbReference>
<gene>
    <name evidence="2" type="ORF">KP803_11465</name>
</gene>
<accession>A0A9X2BJX9</accession>
<comment type="caution">
    <text evidence="2">The sequence shown here is derived from an EMBL/GenBank/DDBJ whole genome shotgun (WGS) entry which is preliminary data.</text>
</comment>
<proteinExistence type="inferred from homology"/>
<dbReference type="AlphaFoldDB" id="A0A9X2BJX9"/>
<dbReference type="InterPro" id="IPR004323">
    <property type="entry name" value="Ion_tolerance_CutA"/>
</dbReference>
<name>A0A9X2BJX9_9VIBR</name>
<sequence length="104" mass="11818">MKNCMVLTTVPNDKQAKLIIQNLFDSRLAACIQSMPIESHYVWEGELCCSKEILLIIKTNQSCYPDIEGKITDLHEYDVPQIVQVPFSDGLSPYLEWIKASVDV</sequence>
<evidence type="ECO:0000256" key="1">
    <source>
        <dbReference type="ARBA" id="ARBA00010169"/>
    </source>
</evidence>
<dbReference type="GO" id="GO:0010038">
    <property type="term" value="P:response to metal ion"/>
    <property type="evidence" value="ECO:0007669"/>
    <property type="project" value="InterPro"/>
</dbReference>
<protein>
    <submittedName>
        <fullName evidence="2">Divalent-cation tolerance protein CutA</fullName>
    </submittedName>
</protein>
<organism evidence="2 3">
    <name type="scientific">Vibrio amylolyticus</name>
    <dbReference type="NCBI Taxonomy" id="2847292"/>
    <lineage>
        <taxon>Bacteria</taxon>
        <taxon>Pseudomonadati</taxon>
        <taxon>Pseudomonadota</taxon>
        <taxon>Gammaproteobacteria</taxon>
        <taxon>Vibrionales</taxon>
        <taxon>Vibrionaceae</taxon>
        <taxon>Vibrio</taxon>
    </lineage>
</organism>
<dbReference type="SUPFAM" id="SSF54913">
    <property type="entry name" value="GlnB-like"/>
    <property type="match status" value="1"/>
</dbReference>
<keyword evidence="3" id="KW-1185">Reference proteome</keyword>
<evidence type="ECO:0000313" key="2">
    <source>
        <dbReference type="EMBL" id="MCK6263887.1"/>
    </source>
</evidence>
<comment type="similarity">
    <text evidence="1">Belongs to the CutA family.</text>
</comment>
<evidence type="ECO:0000313" key="3">
    <source>
        <dbReference type="Proteomes" id="UP001139559"/>
    </source>
</evidence>
<reference evidence="2" key="1">
    <citation type="submission" date="2021-11" db="EMBL/GenBank/DDBJ databases">
        <title>Vibrio ZSDE26 sp. nov. and Vibrio ZSDZ34 sp. nov., isolated from coastal seawater in Qingdao.</title>
        <authorList>
            <person name="Zhang P."/>
        </authorList>
    </citation>
    <scope>NUCLEOTIDE SEQUENCE</scope>
    <source>
        <strain evidence="2">ZSDE26</strain>
    </source>
</reference>
<dbReference type="GO" id="GO:0005507">
    <property type="term" value="F:copper ion binding"/>
    <property type="evidence" value="ECO:0007669"/>
    <property type="project" value="TreeGrafter"/>
</dbReference>
<dbReference type="InterPro" id="IPR015867">
    <property type="entry name" value="N-reg_PII/ATP_PRibTrfase_C"/>
</dbReference>
<dbReference type="Gene3D" id="3.30.70.120">
    <property type="match status" value="1"/>
</dbReference>
<dbReference type="PANTHER" id="PTHR23419">
    <property type="entry name" value="DIVALENT CATION TOLERANCE CUTA-RELATED"/>
    <property type="match status" value="1"/>
</dbReference>
<dbReference type="PANTHER" id="PTHR23419:SF8">
    <property type="entry name" value="FI09726P"/>
    <property type="match status" value="1"/>
</dbReference>
<dbReference type="EMBL" id="JAJHVV010000006">
    <property type="protein sequence ID" value="MCK6263887.1"/>
    <property type="molecule type" value="Genomic_DNA"/>
</dbReference>
<dbReference type="Proteomes" id="UP001139559">
    <property type="component" value="Unassembled WGS sequence"/>
</dbReference>
<dbReference type="InterPro" id="IPR011322">
    <property type="entry name" value="N-reg_PII-like_a/b"/>
</dbReference>
<dbReference type="Pfam" id="PF03091">
    <property type="entry name" value="CutA1"/>
    <property type="match status" value="1"/>
</dbReference>